<evidence type="ECO:0000313" key="3">
    <source>
        <dbReference type="EMBL" id="PWA75735.1"/>
    </source>
</evidence>
<dbReference type="CDD" id="cd00303">
    <property type="entry name" value="retropepsin_like"/>
    <property type="match status" value="1"/>
</dbReference>
<feature type="domain" description="Integrase catalytic" evidence="2">
    <location>
        <begin position="1158"/>
        <end position="1345"/>
    </location>
</feature>
<dbReference type="InterPro" id="IPR041577">
    <property type="entry name" value="RT_RNaseH_2"/>
</dbReference>
<evidence type="ECO:0000256" key="1">
    <source>
        <dbReference type="SAM" id="MobiDB-lite"/>
    </source>
</evidence>
<dbReference type="Gene3D" id="3.10.10.10">
    <property type="entry name" value="HIV Type 1 Reverse Transcriptase, subunit A, domain 1"/>
    <property type="match status" value="1"/>
</dbReference>
<feature type="compositionally biased region" description="Basic and acidic residues" evidence="1">
    <location>
        <begin position="128"/>
        <end position="142"/>
    </location>
</feature>
<keyword evidence="3" id="KW-0695">RNA-directed DNA polymerase</keyword>
<dbReference type="GO" id="GO:0015074">
    <property type="term" value="P:DNA integration"/>
    <property type="evidence" value="ECO:0007669"/>
    <property type="project" value="InterPro"/>
</dbReference>
<keyword evidence="3" id="KW-0808">Transferase</keyword>
<dbReference type="Pfam" id="PF03732">
    <property type="entry name" value="Retrotrans_gag"/>
    <property type="match status" value="1"/>
</dbReference>
<dbReference type="GO" id="GO:0004523">
    <property type="term" value="F:RNA-DNA hybrid ribonuclease activity"/>
    <property type="evidence" value="ECO:0007669"/>
    <property type="project" value="InterPro"/>
</dbReference>
<keyword evidence="3" id="KW-0548">Nucleotidyltransferase</keyword>
<dbReference type="Gene3D" id="3.30.420.10">
    <property type="entry name" value="Ribonuclease H-like superfamily/Ribonuclease H"/>
    <property type="match status" value="3"/>
</dbReference>
<dbReference type="SUPFAM" id="SSF53098">
    <property type="entry name" value="Ribonuclease H-like"/>
    <property type="match status" value="2"/>
</dbReference>
<dbReference type="STRING" id="35608.A0A2U1NQF9"/>
<dbReference type="Pfam" id="PF17921">
    <property type="entry name" value="Integrase_H2C2"/>
    <property type="match status" value="1"/>
</dbReference>
<dbReference type="InterPro" id="IPR002156">
    <property type="entry name" value="RNaseH_domain"/>
</dbReference>
<dbReference type="PANTHER" id="PTHR48475:SF2">
    <property type="entry name" value="RIBONUCLEASE H"/>
    <property type="match status" value="1"/>
</dbReference>
<dbReference type="InterPro" id="IPR041588">
    <property type="entry name" value="Integrase_H2C2"/>
</dbReference>
<reference evidence="3 4" key="1">
    <citation type="journal article" date="2018" name="Mol. Plant">
        <title>The genome of Artemisia annua provides insight into the evolution of Asteraceae family and artemisinin biosynthesis.</title>
        <authorList>
            <person name="Shen Q."/>
            <person name="Zhang L."/>
            <person name="Liao Z."/>
            <person name="Wang S."/>
            <person name="Yan T."/>
            <person name="Shi P."/>
            <person name="Liu M."/>
            <person name="Fu X."/>
            <person name="Pan Q."/>
            <person name="Wang Y."/>
            <person name="Lv Z."/>
            <person name="Lu X."/>
            <person name="Zhang F."/>
            <person name="Jiang W."/>
            <person name="Ma Y."/>
            <person name="Chen M."/>
            <person name="Hao X."/>
            <person name="Li L."/>
            <person name="Tang Y."/>
            <person name="Lv G."/>
            <person name="Zhou Y."/>
            <person name="Sun X."/>
            <person name="Brodelius P.E."/>
            <person name="Rose J.K.C."/>
            <person name="Tang K."/>
        </authorList>
    </citation>
    <scope>NUCLEOTIDE SEQUENCE [LARGE SCALE GENOMIC DNA]</scope>
    <source>
        <strain evidence="4">cv. Huhao1</strain>
        <tissue evidence="3">Leaf</tissue>
    </source>
</reference>
<dbReference type="CDD" id="cd09279">
    <property type="entry name" value="RNase_HI_like"/>
    <property type="match status" value="1"/>
</dbReference>
<dbReference type="InterPro" id="IPR043502">
    <property type="entry name" value="DNA/RNA_pol_sf"/>
</dbReference>
<dbReference type="Pfam" id="PF13456">
    <property type="entry name" value="RVT_3"/>
    <property type="match status" value="1"/>
</dbReference>
<dbReference type="CDD" id="cd01647">
    <property type="entry name" value="RT_LTR"/>
    <property type="match status" value="1"/>
</dbReference>
<sequence>MFQQTLDDAARGWFDSLPRGSVDGWETLCEKFEQRFALQRKCIRDPTEITKITRLANEALPEFKERWTDEASRISGVPEIMQISSFIDGCKCPELSKRFSEKIPRTVTEMMIRVDDFIRSEKAYRTAEVPRREKMDTYKRDSQPYAYNRNDQNSQRPPFRGDRRRAPKEILATEHQLRLPASPSLRGRSSRENMDKYCDYHVEKGHLTNDCHNLKEQLKKAMETERAETQDIEPEEKWMNAPISFPPILPGDVSDEPLIIEAEIEGYTVRRVYVDQGASVEVMYEQCFLNLDPSIRARLTKTNTPLVGFAREAIKPLGKIKLEVCFGSEGLYRRTTMKFAVVRSPSPYNVILGRSSIKELRAIPSTIHAMMKFPTPRGVATLVTRSVIISECRKLEEKFLLRKETEVEVPPVAAVISEDEKTEEIWFHPAYPDQLVTIGRNFSPEGRKRLINLLKNSKDVFAWEPSDMTGPVAQKKRFFSEEKNPTINKDVEEWLKAGIIRAVQYPTWISNPALVKKPDDSWRMCIDFKNLNSSCQKDYYPLPEIEWKIESVIGFKYKCFLNAYKGYHQVQMAKEDEEKTAFYTNHGTYCYVKMPFGLKNARATYQKLVDTAFRSQIGRNLEAYVDDMVIKSRTEKELLADISETFDNLREINMKLNPKKCSFGVEEGKFLGYMVTSEGIRANPKKTRAIADMQSPKSLKEMQSLSGKLAALNRFLSKSAERSLPFFETLKSITKENRDEYRWIEGAERAFQEMKKMILELPCLTTPTRKEDLYLYLAATKEAISGVILVERDGRHKPVHYVSRTLHEAEKRYAPVEKLALALLHLSRRLRRYFEAHLIKVITDQPIKQILSKAEASGRLAKYTVELGAYNITYLPRNVIKGHVLADFINEIPIGSSDRGPKAGGMEIYDISQPEEWVLYTDGASSKKGVDAGLYEALLAGLRIAKDMHIRALDVRVDSNLVASQINGDFTAYRESMTKYLAKAKEYIACFEHFKIKNIPRAQNQKADILSKVASVAFDHLTKEILVEVLEKPSTEEETVNAIVEEEEENWMLPIVRCLKEGIWPEDQNEARDLRMKISHYTMINDVLFKKSYLGPMLRYTKGLCGMHSGPRSVVAKLMRQGYYWPTMHRDTREVIRKCDSCQIHAPVPKLPKTVLTSAMAPWPFYQWAMDVLGPLPEAPGKVKYVILAIDYFTKWMEAKPLAKTTGKEINTAVAHPQANGLVERANKSLMKGFKSRLGRERTGWVDELPNVLWAFRTSLKTSNGETPFSLTYGSEAVIPAEIGMPTFRTMMTNARDNDDEINLNLNLLEERREMAAIREAKYKKKVEQYYNRRVCPEAFKVGDFVYRKNEASRVEDQGKLGPNWEGPYRIIEAYQHGTYKLQTMDDVEVPRTWHAINLKKCFMPSAKWHKNPRWVSGRAPNGTGCPNNLKTARGYRVKYRTAQVARTIKPQAGNKAKRRTAQVARTIKPQAGNKAKRRTA</sequence>
<dbReference type="PROSITE" id="PS50994">
    <property type="entry name" value="INTEGRASE"/>
    <property type="match status" value="1"/>
</dbReference>
<organism evidence="3 4">
    <name type="scientific">Artemisia annua</name>
    <name type="common">Sweet wormwood</name>
    <dbReference type="NCBI Taxonomy" id="35608"/>
    <lineage>
        <taxon>Eukaryota</taxon>
        <taxon>Viridiplantae</taxon>
        <taxon>Streptophyta</taxon>
        <taxon>Embryophyta</taxon>
        <taxon>Tracheophyta</taxon>
        <taxon>Spermatophyta</taxon>
        <taxon>Magnoliopsida</taxon>
        <taxon>eudicotyledons</taxon>
        <taxon>Gunneridae</taxon>
        <taxon>Pentapetalae</taxon>
        <taxon>asterids</taxon>
        <taxon>campanulids</taxon>
        <taxon>Asterales</taxon>
        <taxon>Asteraceae</taxon>
        <taxon>Asteroideae</taxon>
        <taxon>Anthemideae</taxon>
        <taxon>Artemisiinae</taxon>
        <taxon>Artemisia</taxon>
    </lineage>
</organism>
<name>A0A2U1NQF9_ARTAN</name>
<dbReference type="InterPro" id="IPR000477">
    <property type="entry name" value="RT_dom"/>
</dbReference>
<dbReference type="Pfam" id="PF17919">
    <property type="entry name" value="RT_RNaseH_2"/>
    <property type="match status" value="1"/>
</dbReference>
<accession>A0A2U1NQF9</accession>
<dbReference type="Proteomes" id="UP000245207">
    <property type="component" value="Unassembled WGS sequence"/>
</dbReference>
<dbReference type="InterPro" id="IPR036397">
    <property type="entry name" value="RNaseH_sf"/>
</dbReference>
<proteinExistence type="predicted"/>
<dbReference type="Pfam" id="PF00078">
    <property type="entry name" value="RVT_1"/>
    <property type="match status" value="1"/>
</dbReference>
<evidence type="ECO:0000259" key="2">
    <source>
        <dbReference type="PROSITE" id="PS50994"/>
    </source>
</evidence>
<dbReference type="SUPFAM" id="SSF56672">
    <property type="entry name" value="DNA/RNA polymerases"/>
    <property type="match status" value="1"/>
</dbReference>
<gene>
    <name evidence="3" type="ORF">CTI12_AA240450</name>
</gene>
<feature type="region of interest" description="Disordered" evidence="1">
    <location>
        <begin position="1452"/>
        <end position="1481"/>
    </location>
</feature>
<dbReference type="InterPro" id="IPR001584">
    <property type="entry name" value="Integrase_cat-core"/>
</dbReference>
<dbReference type="Gene3D" id="1.10.340.70">
    <property type="match status" value="1"/>
</dbReference>
<feature type="compositionally biased region" description="Basic and acidic residues" evidence="1">
    <location>
        <begin position="167"/>
        <end position="177"/>
    </location>
</feature>
<keyword evidence="4" id="KW-1185">Reference proteome</keyword>
<dbReference type="EMBL" id="PKPP01002362">
    <property type="protein sequence ID" value="PWA75735.1"/>
    <property type="molecule type" value="Genomic_DNA"/>
</dbReference>
<dbReference type="GO" id="GO:0003964">
    <property type="term" value="F:RNA-directed DNA polymerase activity"/>
    <property type="evidence" value="ECO:0007669"/>
    <property type="project" value="UniProtKB-KW"/>
</dbReference>
<dbReference type="InterPro" id="IPR012337">
    <property type="entry name" value="RNaseH-like_sf"/>
</dbReference>
<dbReference type="PANTHER" id="PTHR48475">
    <property type="entry name" value="RIBONUCLEASE H"/>
    <property type="match status" value="1"/>
</dbReference>
<evidence type="ECO:0000313" key="4">
    <source>
        <dbReference type="Proteomes" id="UP000245207"/>
    </source>
</evidence>
<protein>
    <submittedName>
        <fullName evidence="3">Reverse transcriptase domain-containing protein</fullName>
    </submittedName>
</protein>
<dbReference type="InterPro" id="IPR043128">
    <property type="entry name" value="Rev_trsase/Diguanyl_cyclase"/>
</dbReference>
<comment type="caution">
    <text evidence="3">The sequence shown here is derived from an EMBL/GenBank/DDBJ whole genome shotgun (WGS) entry which is preliminary data.</text>
</comment>
<dbReference type="OrthoDB" id="1091791at2759"/>
<dbReference type="InterPro" id="IPR005162">
    <property type="entry name" value="Retrotrans_gag_dom"/>
</dbReference>
<feature type="region of interest" description="Disordered" evidence="1">
    <location>
        <begin position="128"/>
        <end position="191"/>
    </location>
</feature>
<dbReference type="GO" id="GO:0003676">
    <property type="term" value="F:nucleic acid binding"/>
    <property type="evidence" value="ECO:0007669"/>
    <property type="project" value="InterPro"/>
</dbReference>
<dbReference type="Gene3D" id="3.30.70.270">
    <property type="match status" value="2"/>
</dbReference>